<gene>
    <name evidence="2" type="ORF">FLONG3_7145</name>
</gene>
<evidence type="ECO:0000313" key="2">
    <source>
        <dbReference type="EMBL" id="RGP71361.1"/>
    </source>
</evidence>
<proteinExistence type="predicted"/>
<name>A0A395SG60_9HYPO</name>
<dbReference type="OrthoDB" id="7250310at2759"/>
<dbReference type="PANTHER" id="PTHR37157">
    <property type="entry name" value="PRION-LIKE-(Q/N-RICH) DOMAIN-BEARING PROTEIN 25"/>
    <property type="match status" value="1"/>
</dbReference>
<dbReference type="PANTHER" id="PTHR37157:SF4">
    <property type="entry name" value="EB DOMAIN-CONTAINING PROTEIN"/>
    <property type="match status" value="1"/>
</dbReference>
<protein>
    <submittedName>
        <fullName evidence="2">Cell wall cysteine-rich</fullName>
    </submittedName>
</protein>
<dbReference type="STRING" id="694270.A0A395SG60"/>
<comment type="caution">
    <text evidence="2">The sequence shown here is derived from an EMBL/GenBank/DDBJ whole genome shotgun (WGS) entry which is preliminary data.</text>
</comment>
<accession>A0A395SG60</accession>
<reference evidence="2 3" key="1">
    <citation type="journal article" date="2018" name="PLoS Pathog.">
        <title>Evolution of structural diversity of trichothecenes, a family of toxins produced by plant pathogenic and entomopathogenic fungi.</title>
        <authorList>
            <person name="Proctor R.H."/>
            <person name="McCormick S.P."/>
            <person name="Kim H.S."/>
            <person name="Cardoza R.E."/>
            <person name="Stanley A.M."/>
            <person name="Lindo L."/>
            <person name="Kelly A."/>
            <person name="Brown D.W."/>
            <person name="Lee T."/>
            <person name="Vaughan M.M."/>
            <person name="Alexander N.J."/>
            <person name="Busman M."/>
            <person name="Gutierrez S."/>
        </authorList>
    </citation>
    <scope>NUCLEOTIDE SEQUENCE [LARGE SCALE GENOMIC DNA]</scope>
    <source>
        <strain evidence="2 3">NRRL 20695</strain>
    </source>
</reference>
<evidence type="ECO:0000256" key="1">
    <source>
        <dbReference type="SAM" id="SignalP"/>
    </source>
</evidence>
<keyword evidence="1" id="KW-0732">Signal</keyword>
<evidence type="ECO:0000313" key="3">
    <source>
        <dbReference type="Proteomes" id="UP000266234"/>
    </source>
</evidence>
<dbReference type="Proteomes" id="UP000266234">
    <property type="component" value="Unassembled WGS sequence"/>
</dbReference>
<dbReference type="AlphaFoldDB" id="A0A395SG60"/>
<feature type="signal peptide" evidence="1">
    <location>
        <begin position="1"/>
        <end position="18"/>
    </location>
</feature>
<keyword evidence="3" id="KW-1185">Reference proteome</keyword>
<feature type="chain" id="PRO_5017200551" evidence="1">
    <location>
        <begin position="19"/>
        <end position="730"/>
    </location>
</feature>
<sequence length="730" mass="77689">MARMRNLAVLLASSGVWARDPHVVDSGDISRLLTTPLGTQAGTMGSCLMNSACQKVGKKITIDDIVISTDALGNSKCCPQGTTFNGSSCVYPKSTVCPPNMHFANGVCILTSGPVCEDKDLIPTKDGCASRVPPNCPPEAILDNGQCVLKKEPTCPGGKKIVNGLCATDQVPKCPVKGFRAQGNLCVSDEGPSCEQDWLKVVDDKCVHVKEPSCPPNTKPSGTGRCISDVPPTCPPGFTVSGNTCLHDKGPECPPGSTFQNGVCAYNKLPICTKGALVDGQCISEDLPGCPTGYRYESATGRCTRRTQLNCQTNYVTRWDSVTDKVACCPKDLGDFDGTYCTTDKPTTGTCPSGSELRDTKCVTSPGGQPDCDGGKGFVEKGNCYKKEEATCPSPLKFLKGKCVYETEPYCADGNLSPSRMECISGGPSCPKDSIAVDDKCISVHQPECPPSLKYKDGLCMGEFTLSCPPGTTKSGEYCIYESAKPTCKDPLQLLGNQCVLTTTATCPDGTMPEGDHCVLIKNPTCPEPEYFYSLERRACVHRYRPSCIPPFRLENGRCVVENQQPTCPAGTVRRGDSCITPANCTGDYTLVGDRCVSNKGPECPDPNTELDAKTGQCISRTQTPVCKDGAVLVNGKCVMKADCPPGLTPMGDYCVHYQKPACKDGFILENGECVYKTGPTCPPGYVARGTDCYSIKKPVCPVDTVIDGDRCITGVNPDCIIIGTCPEIA</sequence>
<dbReference type="EMBL" id="PXOG01000161">
    <property type="protein sequence ID" value="RGP71361.1"/>
    <property type="molecule type" value="Genomic_DNA"/>
</dbReference>
<organism evidence="2 3">
    <name type="scientific">Fusarium longipes</name>
    <dbReference type="NCBI Taxonomy" id="694270"/>
    <lineage>
        <taxon>Eukaryota</taxon>
        <taxon>Fungi</taxon>
        <taxon>Dikarya</taxon>
        <taxon>Ascomycota</taxon>
        <taxon>Pezizomycotina</taxon>
        <taxon>Sordariomycetes</taxon>
        <taxon>Hypocreomycetidae</taxon>
        <taxon>Hypocreales</taxon>
        <taxon>Nectriaceae</taxon>
        <taxon>Fusarium</taxon>
    </lineage>
</organism>